<keyword evidence="4 9" id="KW-0274">FAD</keyword>
<sequence length="409" mass="44869">MNITIIGSGPAGLYAAIAAHKRAKVTLIEKNERLGGTCVLYGCIPSKAMIHPLSLSYSLSKLKKNISFNYYEIQNLAKDSINRLSKGVEYMLESYGVEVIHEEAKIRSGNVNIKNQSISSDAIIVATGTIKPKIEGTLASDDLPYLDKDFNKVTIIGGGAGGVEYAWLLHMAGKEVSIIEKSNYLMPYLDDDMRKAITAHFSKLGIKLYLNSEPKIENNKVLLNGKELESDIILYTFGRSPNLDGFEELPHDKWIKVDDRMYTGIGNIYAAGDVTGSFTAHEAIHKGFIAGLNAVGIKKSYNSQAVPKVIYTEPQIAYVGKIEGNCVKVNMAEIGRAVVEKNTDGFVKICEKNGKIVGAEAFSHDAEEIITTVSAMMTFNVNIENALDLVIPHPSYLEAIWEALLRLQS</sequence>
<dbReference type="Gene3D" id="3.50.50.60">
    <property type="entry name" value="FAD/NAD(P)-binding domain"/>
    <property type="match status" value="2"/>
</dbReference>
<keyword evidence="8 9" id="KW-0676">Redox-active center</keyword>
<dbReference type="InterPro" id="IPR036188">
    <property type="entry name" value="FAD/NAD-bd_sf"/>
</dbReference>
<gene>
    <name evidence="12" type="ORF">DFR86_05440</name>
</gene>
<feature type="domain" description="FAD/NAD(P)-binding" evidence="11">
    <location>
        <begin position="2"/>
        <end position="287"/>
    </location>
</feature>
<protein>
    <submittedName>
        <fullName evidence="12">Pyridine nucleotide-disulfide oxidoreductase</fullName>
    </submittedName>
</protein>
<keyword evidence="13" id="KW-1185">Reference proteome</keyword>
<dbReference type="GO" id="GO:0050660">
    <property type="term" value="F:flavin adenine dinucleotide binding"/>
    <property type="evidence" value="ECO:0007669"/>
    <property type="project" value="TreeGrafter"/>
</dbReference>
<dbReference type="SUPFAM" id="SSF55424">
    <property type="entry name" value="FAD/NAD-linked reductases, dimerisation (C-terminal) domain"/>
    <property type="match status" value="1"/>
</dbReference>
<comment type="similarity">
    <text evidence="2 9">Belongs to the class-I pyridine nucleotide-disulfide oxidoreductase family.</text>
</comment>
<dbReference type="PROSITE" id="PS00076">
    <property type="entry name" value="PYRIDINE_REDOX_1"/>
    <property type="match status" value="1"/>
</dbReference>
<evidence type="ECO:0000256" key="2">
    <source>
        <dbReference type="ARBA" id="ARBA00007532"/>
    </source>
</evidence>
<dbReference type="PANTHER" id="PTHR22912">
    <property type="entry name" value="DISULFIDE OXIDOREDUCTASE"/>
    <property type="match status" value="1"/>
</dbReference>
<dbReference type="PANTHER" id="PTHR22912:SF151">
    <property type="entry name" value="DIHYDROLIPOYL DEHYDROGENASE, MITOCHONDRIAL"/>
    <property type="match status" value="1"/>
</dbReference>
<dbReference type="InterPro" id="IPR016156">
    <property type="entry name" value="FAD/NAD-linked_Rdtase_dimer_sf"/>
</dbReference>
<dbReference type="AlphaFoldDB" id="A0A2U9ILW6"/>
<dbReference type="PRINTS" id="PR00368">
    <property type="entry name" value="FADPNR"/>
</dbReference>
<dbReference type="KEGG" id="asul:DFR86_05440"/>
<evidence type="ECO:0000256" key="6">
    <source>
        <dbReference type="ARBA" id="ARBA00023027"/>
    </source>
</evidence>
<evidence type="ECO:0000256" key="5">
    <source>
        <dbReference type="ARBA" id="ARBA00023002"/>
    </source>
</evidence>
<keyword evidence="3 9" id="KW-0285">Flavoprotein</keyword>
<evidence type="ECO:0000259" key="11">
    <source>
        <dbReference type="Pfam" id="PF07992"/>
    </source>
</evidence>
<dbReference type="InterPro" id="IPR050151">
    <property type="entry name" value="Class-I_Pyr_Nuc-Dis_Oxidored"/>
</dbReference>
<evidence type="ECO:0000256" key="4">
    <source>
        <dbReference type="ARBA" id="ARBA00022827"/>
    </source>
</evidence>
<evidence type="ECO:0000256" key="3">
    <source>
        <dbReference type="ARBA" id="ARBA00022630"/>
    </source>
</evidence>
<evidence type="ECO:0000256" key="1">
    <source>
        <dbReference type="ARBA" id="ARBA00001974"/>
    </source>
</evidence>
<dbReference type="Pfam" id="PF02852">
    <property type="entry name" value="Pyr_redox_dim"/>
    <property type="match status" value="1"/>
</dbReference>
<dbReference type="Gene3D" id="3.30.390.30">
    <property type="match status" value="1"/>
</dbReference>
<feature type="domain" description="Pyridine nucleotide-disulphide oxidoreductase dimerisation" evidence="10">
    <location>
        <begin position="306"/>
        <end position="403"/>
    </location>
</feature>
<evidence type="ECO:0000256" key="9">
    <source>
        <dbReference type="RuleBase" id="RU003691"/>
    </source>
</evidence>
<evidence type="ECO:0000313" key="13">
    <source>
        <dbReference type="Proteomes" id="UP000248410"/>
    </source>
</evidence>
<dbReference type="GeneID" id="36837391"/>
<reference evidence="12 13" key="1">
    <citation type="submission" date="2018-05" db="EMBL/GenBank/DDBJ databases">
        <title>Complete Genome Sequences of Extremely Thermoacidophilic, Metal-Mobilizing Type-Strain Members of the Archaeal Family Sulfolobaceae: Acidianus brierleyi DSM-1651T, Acidianus sulfidivorans DSM-18786T, Metallosphaera hakonensis DSM-7519T, and Metallosphaera prunae DSM-10039T.</title>
        <authorList>
            <person name="Counts J.A."/>
            <person name="Kelly R.M."/>
        </authorList>
    </citation>
    <scope>NUCLEOTIDE SEQUENCE [LARGE SCALE GENOMIC DNA]</scope>
    <source>
        <strain evidence="12 13">JP7</strain>
    </source>
</reference>
<dbReference type="RefSeq" id="WP_110379949.1">
    <property type="nucleotide sequence ID" value="NZ_CP029288.2"/>
</dbReference>
<name>A0A2U9ILW6_9CREN</name>
<dbReference type="InterPro" id="IPR012999">
    <property type="entry name" value="Pyr_OxRdtase_I_AS"/>
</dbReference>
<dbReference type="Proteomes" id="UP000248410">
    <property type="component" value="Chromosome"/>
</dbReference>
<dbReference type="GO" id="GO:0006103">
    <property type="term" value="P:2-oxoglutarate metabolic process"/>
    <property type="evidence" value="ECO:0007669"/>
    <property type="project" value="TreeGrafter"/>
</dbReference>
<dbReference type="PRINTS" id="PR00411">
    <property type="entry name" value="PNDRDTASEI"/>
</dbReference>
<keyword evidence="6" id="KW-0520">NAD</keyword>
<organism evidence="12 13">
    <name type="scientific">Acidianus sulfidivorans JP7</name>
    <dbReference type="NCBI Taxonomy" id="619593"/>
    <lineage>
        <taxon>Archaea</taxon>
        <taxon>Thermoproteota</taxon>
        <taxon>Thermoprotei</taxon>
        <taxon>Sulfolobales</taxon>
        <taxon>Sulfolobaceae</taxon>
        <taxon>Acidianus</taxon>
    </lineage>
</organism>
<evidence type="ECO:0000256" key="8">
    <source>
        <dbReference type="ARBA" id="ARBA00023284"/>
    </source>
</evidence>
<keyword evidence="5 9" id="KW-0560">Oxidoreductase</keyword>
<dbReference type="OrthoDB" id="27922at2157"/>
<keyword evidence="7" id="KW-1015">Disulfide bond</keyword>
<dbReference type="SUPFAM" id="SSF51905">
    <property type="entry name" value="FAD/NAD(P)-binding domain"/>
    <property type="match status" value="1"/>
</dbReference>
<comment type="cofactor">
    <cofactor evidence="1">
        <name>FAD</name>
        <dbReference type="ChEBI" id="CHEBI:57692"/>
    </cofactor>
</comment>
<evidence type="ECO:0000313" key="12">
    <source>
        <dbReference type="EMBL" id="AWR97059.1"/>
    </source>
</evidence>
<evidence type="ECO:0000256" key="7">
    <source>
        <dbReference type="ARBA" id="ARBA00023157"/>
    </source>
</evidence>
<proteinExistence type="inferred from homology"/>
<evidence type="ECO:0000259" key="10">
    <source>
        <dbReference type="Pfam" id="PF02852"/>
    </source>
</evidence>
<accession>A0A2U9ILW6</accession>
<dbReference type="InterPro" id="IPR004099">
    <property type="entry name" value="Pyr_nucl-diS_OxRdtase_dimer"/>
</dbReference>
<dbReference type="GO" id="GO:0004148">
    <property type="term" value="F:dihydrolipoyl dehydrogenase (NADH) activity"/>
    <property type="evidence" value="ECO:0007669"/>
    <property type="project" value="TreeGrafter"/>
</dbReference>
<dbReference type="EMBL" id="CP029288">
    <property type="protein sequence ID" value="AWR97059.1"/>
    <property type="molecule type" value="Genomic_DNA"/>
</dbReference>
<dbReference type="Pfam" id="PF07992">
    <property type="entry name" value="Pyr_redox_2"/>
    <property type="match status" value="1"/>
</dbReference>
<dbReference type="InterPro" id="IPR023753">
    <property type="entry name" value="FAD/NAD-binding_dom"/>
</dbReference>